<keyword evidence="5 7" id="KW-0472">Membrane</keyword>
<feature type="transmembrane region" description="Helical" evidence="7">
    <location>
        <begin position="2635"/>
        <end position="2655"/>
    </location>
</feature>
<comment type="caution">
    <text evidence="9">The sequence shown here is derived from an EMBL/GenBank/DDBJ whole genome shotgun (WGS) entry which is preliminary data.</text>
</comment>
<feature type="region of interest" description="Disordered" evidence="6">
    <location>
        <begin position="73"/>
        <end position="105"/>
    </location>
</feature>
<dbReference type="GO" id="GO:0006820">
    <property type="term" value="P:monoatomic anion transport"/>
    <property type="evidence" value="ECO:0007669"/>
    <property type="project" value="TreeGrafter"/>
</dbReference>
<gene>
    <name evidence="9" type="ORF">CSUI_001499</name>
</gene>
<evidence type="ECO:0000256" key="6">
    <source>
        <dbReference type="SAM" id="MobiDB-lite"/>
    </source>
</evidence>
<dbReference type="PANTHER" id="PTHR31618">
    <property type="entry name" value="MECHANOSENSITIVE ION CHANNEL PROTEIN 5"/>
    <property type="match status" value="1"/>
</dbReference>
<feature type="compositionally biased region" description="Basic and acidic residues" evidence="6">
    <location>
        <begin position="800"/>
        <end position="812"/>
    </location>
</feature>
<proteinExistence type="inferred from homology"/>
<feature type="compositionally biased region" description="Basic and acidic residues" evidence="6">
    <location>
        <begin position="2487"/>
        <end position="2529"/>
    </location>
</feature>
<feature type="compositionally biased region" description="Polar residues" evidence="6">
    <location>
        <begin position="2470"/>
        <end position="2480"/>
    </location>
</feature>
<evidence type="ECO:0000313" key="10">
    <source>
        <dbReference type="Proteomes" id="UP000221165"/>
    </source>
</evidence>
<evidence type="ECO:0000256" key="2">
    <source>
        <dbReference type="ARBA" id="ARBA00008017"/>
    </source>
</evidence>
<feature type="region of interest" description="Disordered" evidence="6">
    <location>
        <begin position="2964"/>
        <end position="2983"/>
    </location>
</feature>
<feature type="compositionally biased region" description="Polar residues" evidence="6">
    <location>
        <begin position="2033"/>
        <end position="2043"/>
    </location>
</feature>
<dbReference type="InterPro" id="IPR023408">
    <property type="entry name" value="MscS_beta-dom_sf"/>
</dbReference>
<evidence type="ECO:0000256" key="1">
    <source>
        <dbReference type="ARBA" id="ARBA00004141"/>
    </source>
</evidence>
<evidence type="ECO:0000256" key="5">
    <source>
        <dbReference type="ARBA" id="ARBA00023136"/>
    </source>
</evidence>
<dbReference type="RefSeq" id="XP_067926318.1">
    <property type="nucleotide sequence ID" value="XM_068061705.1"/>
</dbReference>
<sequence>MFGSARFFTEDMLRAINLTNVVYLILSVRRALLALALFFFELGFLMNMNSQLVNYLTKYACIRKLNTKWSRSTPQEWHRPTESAASACSTDDEGEVVGNQGEPRGSMNDNLGCPLLTSTHPSVGPVPPVAGPHGSPLDVPSRHISLQPDLHKHRSAAPDGESYPLATGGTAEDMAELGMHLLEDIARFGREDGVVPSAGNGPQEKAMGDSRNNCPFSPRPSAGRGDAETRSCYDAKEISKDDEFLREKCARKCPSAWIQGWGNYLRRQWQSQTRKQESRTRRRGSHLLGLRLRSLNFSRKTGGKDHLSVFSKNALESPVQISKLLDAAGDEGDRTRPLGPGASLLPGLQAQRRPMNAFRIRHSLTKQRIDQEVNGQGLPRPLKAHSIESSKTSKVQNWLLIQYVLHYPPALFIHGRRVVLSNKDIAATIAEILFNQLVKDNKPQSGSTSSSLRSDHGPCGLGSSDGILTLSGQGGNNIDRVTAPFPPTTTTAGGGNLCHATRSQSITSFERQSPAKKTSASSASALPPVLETSPYVTSSSTPTKEAASCSESRGIANAETCTGKGNRIGYHSCKETKIGEREVSPCRPSLERSLTPMTEPSAGVAALKKKASKCSTSSRSRSNLSRLPKELNLVSQSPARRPGNFPDESDGSNVIQSAQFHRYETRVPPLLSSVAHEQTSEAGASSARRPKKSCSHEGRTWRKGNRPTFCMSSSSDVPVKGEPISTFSFTPEYKMATALPTRGATPPPSLERESSQDGQSDMSGEDVSGVSETCERRATRHTNGEGAYWTISNRQGTQGELRRERHGADRNCPRKRRGSRAQYEPDNATPCCSDTTQERASSEEVKRGGAAVGRLRTWGQAPRAKKYETLDITESEASTLEKRSRWSLNGASDRRMGRNTNTAVFFGGRGRAWDKREEDETADDPIIAAYGRASASLSDCVGKQAGYSWCRRDSEPSPYLSPAMQESTRDLLQCFDPCGERKNSSPTAYVRAAPRIARSLAKKTKHLHHIRGHYHSSAEASPTAFAPISNQCGLSLLGAQECNVDRKPQQRSRATKEKSRHPVERPEVTQQPDWKKRRVLRRVRQSAELAAESYDDVLCPRSARDSTVPGTTIDEAKKGKRQSPVAPIAFFEEGTSAWRVDPCPDWNIHLSTRKCGGRASLRCSRVKAAGLNDPWTSVQFDNEDWCFYTPRQPRPNRPAGELFQSKREMPAGVLSPVRLTSSEGKESPSIYNDLRDPFLSPVAFTVPSSLPSSPPSEDYNCEEANDEIVSPSHVLSPTLVCSSYWNVPSEDTPTDAGISLDKIDVIENPVEKIQDDQVWGMTDPERHSNLQLDTSELNMHSSSDVGFAVDSTHPQRNTDAPVRPHKKQCIIRNIQLNDRFSRNARPQAAEVFNTAPGAVARESSWAAKELGEEVITYEPASSSLHELSRQESVCANSIQGSSCEDDGRGKDGLEEAHEQCFAEAAYRGESLDGSPQHMTVQKKTGRRSRFFRCSSSGCLSLSEAVPPHSPLSECSSAGLSPLYASSHSRGPSYSPSHCPSVRVACAPTASLLSQQHARLTDISSKPFMPAAAALDNCSPFTRDDVVCTCPTAGQDFGRRQFCLLPLHGWQPPSQSPLSANSPASPSCRLVQSSSSPPRPNDSGTASAPDSSSLTGNSTNSSFQMSSVAAASSSSLSSTFCPPAASASSASTPMQTEKEEGTRSRNNQPSVRSTGDNLGLSSACATVPEQKEASVVGTRPAAVTQAVPSLRSSPRTVLNASKADSRLFVDDPSQGSSSLLSHSRVTDALSNEVTSGRTREPLQSPGSQSSALRTPQDEGSPSQSLTGLSGTSRSVTSSAAEGGQMASTKSRNDLYQSQHAGPSPCHPVAATSTISGCGSGVRGVQRTGRGTVEQPGNADTQQRQKERENPCAPRKGGESAILLDLASCQPREGDKREEEDEDPGNTQSAYEGTRDARGDERICDSEHVGAPLFSDRPRSPSLFCSSSLSRSCPLQSSSEYLSSRASCQEQPTLPAESPASASPSSQPYSLGSPASSPCHPTTPNSSQSSSLSSSAFILTSMSGLPAASVLTLSPPQPTIFPTASGTSGSTQKKAAPQTHPKQTLPQSSLSASQVFLAAGTASTLGDPVTCVPQVSGAQRPAASSAGSRSIGRESDVQTLGQVGSPNSASDSRSPRTAPALSQAPTEASLSPGFLNACSSPTAQSSVLAHSQSEPSAAVGRAPALQPSPSLREQLSAAPASAFVPSVVGKSSPSAVPPAPSAVSLSSSTFSSSAAPLGAPVSVTRGKSGASSVSPEVQSAPHTITSSPIYASQTSHPAPASVPLDVGESRSAKLCTAERPRCGASGGGHTNTSTSNQRPDLRTRIGSDAVAGSDPIENRGGPPERLGSLAFPRTSTTREAEKTVGHAGAVSSAVSTGTSTSRGRAESTGVSCPGTFPSCGDPRAPVRQSTRERGGFGNVERTSKSPPGETVQLVSSRNNLPRAQTLRGRTTDRINDSLRVSSRETDEGEERVKRTSRRQARDDSGEGRELRSPSGQCSGGCAWGGGGRSGSVARHSADSVEGTFSKKEKNDEVYLGRETIELYLRPEEAEEFMKQVDFAGHGKINAEMFKRAILNIYNARKRLVRGLRSQGSVASTVLRMVSLLLWFICAVVLLLVVGVDMNTVIVSGAAFLSALTVALSYLYQHFITAVIFVALTNPYNIGDRIRVDGGEILTVRKIRTYTTEFDTVHGRPVIYSNSVLFSRVLTNESRAKNSVLELKLRVAIGTPHCLIKALETKMRKFVEQRPMDFVKDSFSVVVYHVQPGESIDYSLWMTCVEGWGNYLKVLNLRSEVYFYLAKQITKLGIAFHLAPQPVTLTSEPAPVLHMKAVERDSYMQGRRSVRREPSVRQGSPRPQGSERRADVHPSFHGPLAASCRKNFEETTMYSGSRCNEAVAEGTQLGRRGQDVSSGSATIEAVQDMRRYQGATRETAVRGTRQRLQPGVAGRQPAAAFVTVQQHLRHRPAVRIFETANKRNYRAARKAEKMPCHKVCPVGPRTLIPRCCTFKAA</sequence>
<evidence type="ECO:0000256" key="4">
    <source>
        <dbReference type="ARBA" id="ARBA00022989"/>
    </source>
</evidence>
<dbReference type="GO" id="GO:0005886">
    <property type="term" value="C:plasma membrane"/>
    <property type="evidence" value="ECO:0007669"/>
    <property type="project" value="TreeGrafter"/>
</dbReference>
<feature type="compositionally biased region" description="Low complexity" evidence="6">
    <location>
        <begin position="1881"/>
        <end position="1891"/>
    </location>
</feature>
<dbReference type="Proteomes" id="UP000221165">
    <property type="component" value="Unassembled WGS sequence"/>
</dbReference>
<dbReference type="PANTHER" id="PTHR31618:SF1">
    <property type="entry name" value="EF-HAND DOMAIN-CONTAINING PROTEIN"/>
    <property type="match status" value="1"/>
</dbReference>
<evidence type="ECO:0000256" key="3">
    <source>
        <dbReference type="ARBA" id="ARBA00022692"/>
    </source>
</evidence>
<dbReference type="InterPro" id="IPR016688">
    <property type="entry name" value="MscS-like_plants/fungi"/>
</dbReference>
<feature type="compositionally biased region" description="Low complexity" evidence="6">
    <location>
        <begin position="515"/>
        <end position="525"/>
    </location>
</feature>
<evidence type="ECO:0000313" key="9">
    <source>
        <dbReference type="EMBL" id="PHJ24646.1"/>
    </source>
</evidence>
<dbReference type="InterPro" id="IPR002048">
    <property type="entry name" value="EF_hand_dom"/>
</dbReference>
<feature type="region of interest" description="Disordered" evidence="6">
    <location>
        <begin position="2077"/>
        <end position="2107"/>
    </location>
</feature>
<dbReference type="SUPFAM" id="SSF50182">
    <property type="entry name" value="Sm-like ribonucleoproteins"/>
    <property type="match status" value="1"/>
</dbReference>
<comment type="similarity">
    <text evidence="2">Belongs to the MscS (TC 1.A.23) family.</text>
</comment>
<feature type="region of interest" description="Disordered" evidence="6">
    <location>
        <begin position="2336"/>
        <end position="2541"/>
    </location>
</feature>
<feature type="compositionally biased region" description="Basic and acidic residues" evidence="6">
    <location>
        <begin position="2894"/>
        <end position="2903"/>
    </location>
</feature>
<dbReference type="InterPro" id="IPR010920">
    <property type="entry name" value="LSM_dom_sf"/>
</dbReference>
<feature type="compositionally biased region" description="Low complexity" evidence="6">
    <location>
        <begin position="613"/>
        <end position="626"/>
    </location>
</feature>
<feature type="region of interest" description="Disordered" evidence="6">
    <location>
        <begin position="2002"/>
        <end position="2050"/>
    </location>
</feature>
<feature type="compositionally biased region" description="Low complexity" evidence="6">
    <location>
        <begin position="2134"/>
        <end position="2148"/>
    </location>
</feature>
<feature type="transmembrane region" description="Helical" evidence="7">
    <location>
        <begin position="2662"/>
        <end position="2681"/>
    </location>
</feature>
<feature type="compositionally biased region" description="Low complexity" evidence="6">
    <location>
        <begin position="1772"/>
        <end position="1782"/>
    </location>
</feature>
<dbReference type="Gene3D" id="2.30.30.60">
    <property type="match status" value="1"/>
</dbReference>
<feature type="region of interest" description="Disordered" evidence="6">
    <location>
        <begin position="1612"/>
        <end position="1660"/>
    </location>
</feature>
<feature type="compositionally biased region" description="Polar residues" evidence="6">
    <location>
        <begin position="1629"/>
        <end position="1649"/>
    </location>
</feature>
<feature type="compositionally biased region" description="Polar residues" evidence="6">
    <location>
        <begin position="2078"/>
        <end position="2091"/>
    </location>
</feature>
<feature type="compositionally biased region" description="Low complexity" evidence="6">
    <location>
        <begin position="1650"/>
        <end position="1660"/>
    </location>
</feature>
<dbReference type="GO" id="GO:0005509">
    <property type="term" value="F:calcium ion binding"/>
    <property type="evidence" value="ECO:0007669"/>
    <property type="project" value="InterPro"/>
</dbReference>
<feature type="compositionally biased region" description="Low complexity" evidence="6">
    <location>
        <begin position="1680"/>
        <end position="1690"/>
    </location>
</feature>
<feature type="compositionally biased region" description="Polar residues" evidence="6">
    <location>
        <begin position="2195"/>
        <end position="2213"/>
    </location>
</feature>
<feature type="compositionally biased region" description="Polar residues" evidence="6">
    <location>
        <begin position="2098"/>
        <end position="2107"/>
    </location>
</feature>
<feature type="region of interest" description="Disordered" evidence="6">
    <location>
        <begin position="738"/>
        <end position="848"/>
    </location>
</feature>
<feature type="compositionally biased region" description="Polar residues" evidence="6">
    <location>
        <begin position="2287"/>
        <end position="2314"/>
    </location>
</feature>
<feature type="region of interest" description="Disordered" evidence="6">
    <location>
        <begin position="2132"/>
        <end position="2323"/>
    </location>
</feature>
<dbReference type="GeneID" id="94424916"/>
<keyword evidence="10" id="KW-1185">Reference proteome</keyword>
<feature type="compositionally biased region" description="Polar residues" evidence="6">
    <location>
        <begin position="1703"/>
        <end position="1720"/>
    </location>
</feature>
<name>A0A2C6LCQ5_9APIC</name>
<protein>
    <submittedName>
        <fullName evidence="9">Small conductance mechanosensitive ion channel family protein</fullName>
    </submittedName>
</protein>
<evidence type="ECO:0000256" key="7">
    <source>
        <dbReference type="SAM" id="Phobius"/>
    </source>
</evidence>
<dbReference type="InterPro" id="IPR006685">
    <property type="entry name" value="MscS_channel_2nd"/>
</dbReference>
<feature type="compositionally biased region" description="Low complexity" evidence="6">
    <location>
        <begin position="532"/>
        <end position="543"/>
    </location>
</feature>
<feature type="region of interest" description="Disordered" evidence="6">
    <location>
        <begin position="1680"/>
        <end position="1720"/>
    </location>
</feature>
<dbReference type="Pfam" id="PF00924">
    <property type="entry name" value="MS_channel_2nd"/>
    <property type="match status" value="1"/>
</dbReference>
<feature type="transmembrane region" description="Helical" evidence="7">
    <location>
        <begin position="21"/>
        <end position="46"/>
    </location>
</feature>
<evidence type="ECO:0000259" key="8">
    <source>
        <dbReference type="PROSITE" id="PS50222"/>
    </source>
</evidence>
<feature type="compositionally biased region" description="Basic and acidic residues" evidence="6">
    <location>
        <begin position="1951"/>
        <end position="1962"/>
    </location>
</feature>
<feature type="compositionally biased region" description="Low complexity" evidence="6">
    <location>
        <begin position="1612"/>
        <end position="1626"/>
    </location>
</feature>
<feature type="compositionally biased region" description="Polar residues" evidence="6">
    <location>
        <begin position="1803"/>
        <end position="1859"/>
    </location>
</feature>
<feature type="compositionally biased region" description="Low complexity" evidence="6">
    <location>
        <begin position="2259"/>
        <end position="2274"/>
    </location>
</feature>
<keyword evidence="4 7" id="KW-1133">Transmembrane helix</keyword>
<reference evidence="9 10" key="1">
    <citation type="journal article" date="2017" name="Int. J. Parasitol.">
        <title>The genome of the protozoan parasite Cystoisospora suis and a reverse vaccinology approach to identify vaccine candidates.</title>
        <authorList>
            <person name="Palmieri N."/>
            <person name="Shrestha A."/>
            <person name="Ruttkowski B."/>
            <person name="Beck T."/>
            <person name="Vogl C."/>
            <person name="Tomley F."/>
            <person name="Blake D.P."/>
            <person name="Joachim A."/>
        </authorList>
    </citation>
    <scope>NUCLEOTIDE SEQUENCE [LARGE SCALE GENOMIC DNA]</scope>
    <source>
        <strain evidence="9 10">Wien I</strain>
    </source>
</reference>
<feature type="compositionally biased region" description="Basic and acidic residues" evidence="6">
    <location>
        <begin position="1044"/>
        <end position="1067"/>
    </location>
</feature>
<comment type="subcellular location">
    <subcellularLocation>
        <location evidence="1">Membrane</location>
        <topology evidence="1">Multi-pass membrane protein</topology>
    </subcellularLocation>
</comment>
<dbReference type="EMBL" id="MIGC01000606">
    <property type="protein sequence ID" value="PHJ24646.1"/>
    <property type="molecule type" value="Genomic_DNA"/>
</dbReference>
<feature type="region of interest" description="Disordered" evidence="6">
    <location>
        <begin position="506"/>
        <end position="551"/>
    </location>
</feature>
<feature type="region of interest" description="Disordered" evidence="6">
    <location>
        <begin position="1044"/>
        <end position="1072"/>
    </location>
</feature>
<feature type="compositionally biased region" description="Polar residues" evidence="6">
    <location>
        <begin position="2155"/>
        <end position="2170"/>
    </location>
</feature>
<feature type="region of interest" description="Disordered" evidence="6">
    <location>
        <begin position="198"/>
        <end position="228"/>
    </location>
</feature>
<feature type="compositionally biased region" description="Low complexity" evidence="6">
    <location>
        <begin position="2234"/>
        <end position="2252"/>
    </location>
</feature>
<feature type="region of interest" description="Disordered" evidence="6">
    <location>
        <begin position="675"/>
        <end position="717"/>
    </location>
</feature>
<accession>A0A2C6LCQ5</accession>
<feature type="region of interest" description="Disordered" evidence="6">
    <location>
        <begin position="1766"/>
        <end position="1962"/>
    </location>
</feature>
<organism evidence="9 10">
    <name type="scientific">Cystoisospora suis</name>
    <dbReference type="NCBI Taxonomy" id="483139"/>
    <lineage>
        <taxon>Eukaryota</taxon>
        <taxon>Sar</taxon>
        <taxon>Alveolata</taxon>
        <taxon>Apicomplexa</taxon>
        <taxon>Conoidasida</taxon>
        <taxon>Coccidia</taxon>
        <taxon>Eucoccidiorida</taxon>
        <taxon>Eimeriorina</taxon>
        <taxon>Sarcocystidae</taxon>
        <taxon>Cystoisospora</taxon>
    </lineage>
</organism>
<feature type="compositionally biased region" description="Basic and acidic residues" evidence="6">
    <location>
        <begin position="836"/>
        <end position="847"/>
    </location>
</feature>
<keyword evidence="3 7" id="KW-0812">Transmembrane</keyword>
<feature type="region of interest" description="Disordered" evidence="6">
    <location>
        <begin position="2872"/>
        <end position="2905"/>
    </location>
</feature>
<feature type="compositionally biased region" description="Low complexity" evidence="6">
    <location>
        <begin position="2013"/>
        <end position="2032"/>
    </location>
</feature>
<feature type="domain" description="EF-hand" evidence="8">
    <location>
        <begin position="2582"/>
        <end position="2617"/>
    </location>
</feature>
<dbReference type="OrthoDB" id="332088at2759"/>
<dbReference type="GO" id="GO:0008381">
    <property type="term" value="F:mechanosensitive monoatomic ion channel activity"/>
    <property type="evidence" value="ECO:0007669"/>
    <property type="project" value="TreeGrafter"/>
</dbReference>
<dbReference type="VEuPathDB" id="ToxoDB:CSUI_001499"/>
<feature type="compositionally biased region" description="Low complexity" evidence="6">
    <location>
        <begin position="2405"/>
        <end position="2427"/>
    </location>
</feature>
<feature type="region of interest" description="Disordered" evidence="6">
    <location>
        <begin position="602"/>
        <end position="652"/>
    </location>
</feature>
<dbReference type="PROSITE" id="PS50222">
    <property type="entry name" value="EF_HAND_2"/>
    <property type="match status" value="1"/>
</dbReference>